<dbReference type="RefSeq" id="WP_109824054.1">
    <property type="nucleotide sequence ID" value="NZ_QGKL01000038.1"/>
</dbReference>
<dbReference type="InterPro" id="IPR018062">
    <property type="entry name" value="HTH_AraC-typ_CS"/>
</dbReference>
<dbReference type="InterPro" id="IPR009057">
    <property type="entry name" value="Homeodomain-like_sf"/>
</dbReference>
<keyword evidence="7" id="KW-1185">Reference proteome</keyword>
<dbReference type="Gene3D" id="1.10.10.60">
    <property type="entry name" value="Homeodomain-like"/>
    <property type="match status" value="2"/>
</dbReference>
<dbReference type="OrthoDB" id="5622169at2"/>
<sequence>MSLKTESNTKRLLSQAMLQSKATCLDYADIQSDVSLAVWSNQQDRVMTHNKHIHTLSMYIEGGQNTYRTDQKNRLGSPEKLCFFPADHTSDWVVGQPLKLVHLYFTEAHLNYLGITAFDKDSRTLEIPDLTFESDFVMTTGLQALLKLLEPSDTSNRLQLQELQQQLILHLLEHYSEHSKEVIRGGLSPKVKSRVLTNMHTHIGQDITLEQLAEEACMSTYHFAHMFKQSIGLSPYQFLLKRRMSLAASELRSTTPIGKVGELCGYSSPSRFARAFKANYGVTPKVYQGAAQ</sequence>
<evidence type="ECO:0000256" key="1">
    <source>
        <dbReference type="ARBA" id="ARBA00023015"/>
    </source>
</evidence>
<accession>A0A317C9K8</accession>
<evidence type="ECO:0000259" key="5">
    <source>
        <dbReference type="PROSITE" id="PS01124"/>
    </source>
</evidence>
<proteinExistence type="predicted"/>
<organism evidence="6 7">
    <name type="scientific">Leucothrix arctica</name>
    <dbReference type="NCBI Taxonomy" id="1481894"/>
    <lineage>
        <taxon>Bacteria</taxon>
        <taxon>Pseudomonadati</taxon>
        <taxon>Pseudomonadota</taxon>
        <taxon>Gammaproteobacteria</taxon>
        <taxon>Thiotrichales</taxon>
        <taxon>Thiotrichaceae</taxon>
        <taxon>Leucothrix</taxon>
    </lineage>
</organism>
<dbReference type="InterPro" id="IPR020449">
    <property type="entry name" value="Tscrpt_reg_AraC-type_HTH"/>
</dbReference>
<evidence type="ECO:0000256" key="3">
    <source>
        <dbReference type="ARBA" id="ARBA00023159"/>
    </source>
</evidence>
<evidence type="ECO:0000256" key="4">
    <source>
        <dbReference type="ARBA" id="ARBA00023163"/>
    </source>
</evidence>
<dbReference type="AlphaFoldDB" id="A0A317C9K8"/>
<dbReference type="InterPro" id="IPR050204">
    <property type="entry name" value="AraC_XylS_family_regulators"/>
</dbReference>
<keyword evidence="4" id="KW-0804">Transcription</keyword>
<dbReference type="Pfam" id="PF02311">
    <property type="entry name" value="AraC_binding"/>
    <property type="match status" value="1"/>
</dbReference>
<dbReference type="Pfam" id="PF12833">
    <property type="entry name" value="HTH_18"/>
    <property type="match status" value="1"/>
</dbReference>
<dbReference type="EMBL" id="QGKL01000038">
    <property type="protein sequence ID" value="PWQ94851.1"/>
    <property type="molecule type" value="Genomic_DNA"/>
</dbReference>
<evidence type="ECO:0000313" key="7">
    <source>
        <dbReference type="Proteomes" id="UP000245506"/>
    </source>
</evidence>
<evidence type="ECO:0000256" key="2">
    <source>
        <dbReference type="ARBA" id="ARBA00023125"/>
    </source>
</evidence>
<keyword evidence="1" id="KW-0805">Transcription regulation</keyword>
<gene>
    <name evidence="6" type="ORF">DKT75_13950</name>
</gene>
<dbReference type="InterPro" id="IPR003313">
    <property type="entry name" value="AraC-bd"/>
</dbReference>
<dbReference type="PROSITE" id="PS00041">
    <property type="entry name" value="HTH_ARAC_FAMILY_1"/>
    <property type="match status" value="1"/>
</dbReference>
<protein>
    <recommendedName>
        <fullName evidence="5">HTH araC/xylS-type domain-containing protein</fullName>
    </recommendedName>
</protein>
<dbReference type="InterPro" id="IPR018060">
    <property type="entry name" value="HTH_AraC"/>
</dbReference>
<name>A0A317C9K8_9GAMM</name>
<dbReference type="SUPFAM" id="SSF46689">
    <property type="entry name" value="Homeodomain-like"/>
    <property type="match status" value="2"/>
</dbReference>
<keyword evidence="2" id="KW-0238">DNA-binding</keyword>
<comment type="caution">
    <text evidence="6">The sequence shown here is derived from an EMBL/GenBank/DDBJ whole genome shotgun (WGS) entry which is preliminary data.</text>
</comment>
<evidence type="ECO:0000313" key="6">
    <source>
        <dbReference type="EMBL" id="PWQ94851.1"/>
    </source>
</evidence>
<dbReference type="PROSITE" id="PS01124">
    <property type="entry name" value="HTH_ARAC_FAMILY_2"/>
    <property type="match status" value="1"/>
</dbReference>
<dbReference type="PRINTS" id="PR00032">
    <property type="entry name" value="HTHARAC"/>
</dbReference>
<keyword evidence="3" id="KW-0010">Activator</keyword>
<reference evidence="6 7" key="1">
    <citation type="submission" date="2018-05" db="EMBL/GenBank/DDBJ databases">
        <title>Leucothrix arctica sp. nov., isolated from Arctic seawater.</title>
        <authorList>
            <person name="Choi A."/>
            <person name="Baek K."/>
        </authorList>
    </citation>
    <scope>NUCLEOTIDE SEQUENCE [LARGE SCALE GENOMIC DNA]</scope>
    <source>
        <strain evidence="6 7">IMCC9719</strain>
    </source>
</reference>
<dbReference type="PANTHER" id="PTHR46796">
    <property type="entry name" value="HTH-TYPE TRANSCRIPTIONAL ACTIVATOR RHAS-RELATED"/>
    <property type="match status" value="1"/>
</dbReference>
<dbReference type="Proteomes" id="UP000245506">
    <property type="component" value="Unassembled WGS sequence"/>
</dbReference>
<dbReference type="SMART" id="SM00342">
    <property type="entry name" value="HTH_ARAC"/>
    <property type="match status" value="1"/>
</dbReference>
<dbReference type="PANTHER" id="PTHR46796:SF6">
    <property type="entry name" value="ARAC SUBFAMILY"/>
    <property type="match status" value="1"/>
</dbReference>
<feature type="domain" description="HTH araC/xylS-type" evidence="5">
    <location>
        <begin position="193"/>
        <end position="290"/>
    </location>
</feature>
<dbReference type="GO" id="GO:0003700">
    <property type="term" value="F:DNA-binding transcription factor activity"/>
    <property type="evidence" value="ECO:0007669"/>
    <property type="project" value="InterPro"/>
</dbReference>
<dbReference type="GO" id="GO:0043565">
    <property type="term" value="F:sequence-specific DNA binding"/>
    <property type="evidence" value="ECO:0007669"/>
    <property type="project" value="InterPro"/>
</dbReference>